<evidence type="ECO:0000313" key="8">
    <source>
        <dbReference type="Proteomes" id="UP000283589"/>
    </source>
</evidence>
<evidence type="ECO:0000313" key="7">
    <source>
        <dbReference type="EMBL" id="RHM40828.1"/>
    </source>
</evidence>
<dbReference type="Proteomes" id="UP000286038">
    <property type="component" value="Unassembled WGS sequence"/>
</dbReference>
<dbReference type="EMBL" id="QRPV01000027">
    <property type="protein sequence ID" value="RHM40828.1"/>
    <property type="molecule type" value="Genomic_DNA"/>
</dbReference>
<dbReference type="GeneID" id="93096386"/>
<accession>A0A413IJE8</accession>
<dbReference type="AlphaFoldDB" id="A0A413IJE8"/>
<keyword evidence="2 4" id="KW-0012">Acyltransferase</keyword>
<dbReference type="EC" id="2.3.1.-" evidence="4"/>
<dbReference type="NCBIfam" id="NF007853">
    <property type="entry name" value="PRK10562.1"/>
    <property type="match status" value="1"/>
</dbReference>
<keyword evidence="1 6" id="KW-0808">Transferase</keyword>
<dbReference type="STRING" id="1121130.GCA_000519105_02777"/>
<dbReference type="InterPro" id="IPR016181">
    <property type="entry name" value="Acyl_CoA_acyltransferase"/>
</dbReference>
<evidence type="ECO:0000313" key="11">
    <source>
        <dbReference type="Proteomes" id="UP000654720"/>
    </source>
</evidence>
<dbReference type="InterPro" id="IPR000182">
    <property type="entry name" value="GNAT_dom"/>
</dbReference>
<protein>
    <submittedName>
        <fullName evidence="6">N-acetyltransferase</fullName>
        <ecNumber evidence="4">2.3.1.-</ecNumber>
    </submittedName>
</protein>
<proteinExistence type="predicted"/>
<dbReference type="GO" id="GO:0016747">
    <property type="term" value="F:acyltransferase activity, transferring groups other than amino-acyl groups"/>
    <property type="evidence" value="ECO:0007669"/>
    <property type="project" value="InterPro"/>
</dbReference>
<dbReference type="EMBL" id="QRZA01000035">
    <property type="protein sequence ID" value="RGV31325.1"/>
    <property type="molecule type" value="Genomic_DNA"/>
</dbReference>
<evidence type="ECO:0000256" key="1">
    <source>
        <dbReference type="ARBA" id="ARBA00022679"/>
    </source>
</evidence>
<dbReference type="Proteomes" id="UP000654720">
    <property type="component" value="Chromosome"/>
</dbReference>
<dbReference type="Proteomes" id="UP000286063">
    <property type="component" value="Unassembled WGS sequence"/>
</dbReference>
<keyword evidence="11" id="KW-1185">Reference proteome</keyword>
<reference evidence="4 11" key="2">
    <citation type="submission" date="2021-02" db="EMBL/GenBank/DDBJ databases">
        <title>FDA dAtabase for Regulatory Grade micrObial Sequences (FDA-ARGOS): Supporting development and validation of Infectious Disease Dx tests.</title>
        <authorList>
            <person name="Carlson P."/>
            <person name="Fischbach M."/>
            <person name="Hastie J."/>
            <person name="Bilen M."/>
            <person name="Cheng A."/>
            <person name="Tallon L."/>
            <person name="Sadzewicz L."/>
            <person name="Zhao X."/>
            <person name="Boylan J."/>
            <person name="Ott S."/>
            <person name="Bowen H."/>
            <person name="Vavikolanu K."/>
            <person name="Mehta A."/>
            <person name="Aluvathingal J."/>
            <person name="Nadendla S."/>
            <person name="Yan Y."/>
            <person name="Sichtig H."/>
        </authorList>
    </citation>
    <scope>NUCLEOTIDE SEQUENCE [LARGE SCALE GENOMIC DNA]</scope>
    <source>
        <strain evidence="4 11">FDAARGOS_1229</strain>
    </source>
</reference>
<evidence type="ECO:0000313" key="9">
    <source>
        <dbReference type="Proteomes" id="UP000286038"/>
    </source>
</evidence>
<dbReference type="OrthoDB" id="9788916at2"/>
<evidence type="ECO:0000259" key="3">
    <source>
        <dbReference type="PROSITE" id="PS51186"/>
    </source>
</evidence>
<dbReference type="CDD" id="cd04301">
    <property type="entry name" value="NAT_SF"/>
    <property type="match status" value="1"/>
</dbReference>
<dbReference type="EMBL" id="CP069450">
    <property type="protein sequence ID" value="QRO50780.1"/>
    <property type="molecule type" value="Genomic_DNA"/>
</dbReference>
<name>A0A413IJE8_9BACT</name>
<dbReference type="Gene3D" id="3.40.630.30">
    <property type="match status" value="1"/>
</dbReference>
<feature type="domain" description="N-acetyltransferase" evidence="3">
    <location>
        <begin position="1"/>
        <end position="144"/>
    </location>
</feature>
<dbReference type="PANTHER" id="PTHR43800">
    <property type="entry name" value="PEPTIDYL-LYSINE N-ACETYLTRANSFERASE YJAB"/>
    <property type="match status" value="1"/>
</dbReference>
<dbReference type="SUPFAM" id="SSF55729">
    <property type="entry name" value="Acyl-CoA N-acyltransferases (Nat)"/>
    <property type="match status" value="1"/>
</dbReference>
<organism evidence="6 10">
    <name type="scientific">Butyricimonas virosa</name>
    <dbReference type="NCBI Taxonomy" id="544645"/>
    <lineage>
        <taxon>Bacteria</taxon>
        <taxon>Pseudomonadati</taxon>
        <taxon>Bacteroidota</taxon>
        <taxon>Bacteroidia</taxon>
        <taxon>Bacteroidales</taxon>
        <taxon>Odoribacteraceae</taxon>
        <taxon>Butyricimonas</taxon>
    </lineage>
</organism>
<sequence>MIRYFQQQDEDSVIRIWLEASAIAHSFIPRSYWESKVPDMRNEYLPQSQTLVNEDEHTNEITGFISLIGNYIAALFVSPDRQGQGIGHSLMTRIKLQHPELELNVYAENTQALTFYKRQGFTITSEQTDKQTGRQEFTMKYQLDA</sequence>
<dbReference type="RefSeq" id="WP_027201399.1">
    <property type="nucleotide sequence ID" value="NZ_CABJDM010000027.1"/>
</dbReference>
<evidence type="ECO:0000313" key="6">
    <source>
        <dbReference type="EMBL" id="RGY13336.1"/>
    </source>
</evidence>
<reference evidence="8 9" key="1">
    <citation type="submission" date="2018-08" db="EMBL/GenBank/DDBJ databases">
        <title>A genome reference for cultivated species of the human gut microbiota.</title>
        <authorList>
            <person name="Zou Y."/>
            <person name="Xue W."/>
            <person name="Luo G."/>
        </authorList>
    </citation>
    <scope>NUCLEOTIDE SEQUENCE [LARGE SCALE GENOMIC DNA]</scope>
    <source>
        <strain evidence="5 8">AF14-49</strain>
        <strain evidence="7 9">AF34-33</strain>
        <strain evidence="6 10">OF02-7</strain>
    </source>
</reference>
<dbReference type="PANTHER" id="PTHR43800:SF1">
    <property type="entry name" value="PEPTIDYL-LYSINE N-ACETYLTRANSFERASE YJAB"/>
    <property type="match status" value="1"/>
</dbReference>
<evidence type="ECO:0000256" key="2">
    <source>
        <dbReference type="ARBA" id="ARBA00023315"/>
    </source>
</evidence>
<dbReference type="PROSITE" id="PS51186">
    <property type="entry name" value="GNAT"/>
    <property type="match status" value="1"/>
</dbReference>
<dbReference type="Pfam" id="PF13673">
    <property type="entry name" value="Acetyltransf_10"/>
    <property type="match status" value="1"/>
</dbReference>
<evidence type="ECO:0000313" key="5">
    <source>
        <dbReference type="EMBL" id="RGV31325.1"/>
    </source>
</evidence>
<evidence type="ECO:0000313" key="4">
    <source>
        <dbReference type="EMBL" id="QRO50780.1"/>
    </source>
</evidence>
<evidence type="ECO:0000313" key="10">
    <source>
        <dbReference type="Proteomes" id="UP000286063"/>
    </source>
</evidence>
<dbReference type="Proteomes" id="UP000283589">
    <property type="component" value="Unassembled WGS sequence"/>
</dbReference>
<gene>
    <name evidence="5" type="ORF">DWW18_17985</name>
    <name evidence="7" type="ORF">DWZ68_15500</name>
    <name evidence="6" type="ORF">DXA50_16565</name>
    <name evidence="4" type="ORF">I6J59_03880</name>
</gene>
<dbReference type="EMBL" id="QSCR01000037">
    <property type="protein sequence ID" value="RGY13336.1"/>
    <property type="molecule type" value="Genomic_DNA"/>
</dbReference>